<dbReference type="Pfam" id="PF16784">
    <property type="entry name" value="HNHc_6"/>
    <property type="match status" value="1"/>
</dbReference>
<evidence type="ECO:0000313" key="2">
    <source>
        <dbReference type="EMBL" id="MDT2405049.1"/>
    </source>
</evidence>
<dbReference type="InterPro" id="IPR041242">
    <property type="entry name" value="HNHc_6"/>
</dbReference>
<name>A0AAW8S407_ENTAV</name>
<gene>
    <name evidence="2" type="ORF">P7D43_22005</name>
</gene>
<dbReference type="AlphaFoldDB" id="A0AAW8S407"/>
<dbReference type="RefSeq" id="WP_218256378.1">
    <property type="nucleotide sequence ID" value="NZ_CAKOCJ010000044.1"/>
</dbReference>
<organism evidence="2 3">
    <name type="scientific">Enterococcus avium</name>
    <name type="common">Streptococcus avium</name>
    <dbReference type="NCBI Taxonomy" id="33945"/>
    <lineage>
        <taxon>Bacteria</taxon>
        <taxon>Bacillati</taxon>
        <taxon>Bacillota</taxon>
        <taxon>Bacilli</taxon>
        <taxon>Lactobacillales</taxon>
        <taxon>Enterococcaceae</taxon>
        <taxon>Enterococcus</taxon>
    </lineage>
</organism>
<sequence>MLNIRIVGKQSNGDFVVRPIDDSKEELELLVKRRKTLLTAQAFNPNKVTRPQQKIAHALIRDIDSYTDNEWFIQNTEDDLKIKFCIDRGLPYEKLFSLSNCSKDLAIQFISWLVEYCFRYDIPFDGKDLYLVHNINRKMFLSALHNRCFVTQARRQDAVLHIHHVNAVGMGKRSKVDHRGRYYMILRAELHNEIHQLGYDEFCQKWHVGAIKLSDQQILDFGLMSEKQMKQLDDNPDYEIKDWQLPDKEGKSGT</sequence>
<proteinExistence type="predicted"/>
<dbReference type="EMBL" id="JARPWH010000169">
    <property type="protein sequence ID" value="MDT2405049.1"/>
    <property type="molecule type" value="Genomic_DNA"/>
</dbReference>
<evidence type="ECO:0000313" key="3">
    <source>
        <dbReference type="Proteomes" id="UP001260773"/>
    </source>
</evidence>
<dbReference type="Proteomes" id="UP001260773">
    <property type="component" value="Unassembled WGS sequence"/>
</dbReference>
<feature type="region of interest" description="Disordered" evidence="1">
    <location>
        <begin position="234"/>
        <end position="254"/>
    </location>
</feature>
<evidence type="ECO:0000256" key="1">
    <source>
        <dbReference type="SAM" id="MobiDB-lite"/>
    </source>
</evidence>
<protein>
    <submittedName>
        <fullName evidence="2">HNHc nuclease</fullName>
    </submittedName>
</protein>
<comment type="caution">
    <text evidence="2">The sequence shown here is derived from an EMBL/GenBank/DDBJ whole genome shotgun (WGS) entry which is preliminary data.</text>
</comment>
<accession>A0AAW8S407</accession>
<reference evidence="2" key="1">
    <citation type="submission" date="2023-03" db="EMBL/GenBank/DDBJ databases">
        <authorList>
            <person name="Shen W."/>
            <person name="Cai J."/>
        </authorList>
    </citation>
    <scope>NUCLEOTIDE SEQUENCE</scope>
    <source>
        <strain evidence="2">P33-2</strain>
    </source>
</reference>
<dbReference type="GeneID" id="67038671"/>